<keyword evidence="2" id="KW-1185">Reference proteome</keyword>
<sequence length="223" mass="24704">MSNEKGIHYYRVLNHALLHLIPVTDTRVLDIGCAAGYLGEAIKAKTGGEVAGVELVQEAAEEAKKRLDQVVCANIETETLPFSPGSFDSIVFGDVLEHMLDPWGVLETASALLKPAGSIYASIPNVGHITIMEQLLSGTWTYTESGLLDKTHFRFFTKTEIYALFNSRGFDIKSISQLMNTGERENRMIRALQSVGEAFQLPVEDLLERATAFQYIVHAQKKE</sequence>
<dbReference type="SUPFAM" id="SSF53335">
    <property type="entry name" value="S-adenosyl-L-methionine-dependent methyltransferases"/>
    <property type="match status" value="1"/>
</dbReference>
<reference evidence="1 2" key="1">
    <citation type="journal article" date="2014" name="Gene">
        <title>A comparative genomic analysis of the alkalitolerant soil bacterium Bacillus lehensis G1.</title>
        <authorList>
            <person name="Noor Y.M."/>
            <person name="Samsulrizal N.H."/>
            <person name="Jema'on N.A."/>
            <person name="Low K.O."/>
            <person name="Ramli A.N."/>
            <person name="Alias N.I."/>
            <person name="Damis S.I."/>
            <person name="Fuzi S.F."/>
            <person name="Isa M.N."/>
            <person name="Murad A.M."/>
            <person name="Raih M.F."/>
            <person name="Bakar F.D."/>
            <person name="Najimudin N."/>
            <person name="Mahadi N.M."/>
            <person name="Illias R.M."/>
        </authorList>
    </citation>
    <scope>NUCLEOTIDE SEQUENCE [LARGE SCALE GENOMIC DNA]</scope>
    <source>
        <strain evidence="1 2">G1</strain>
    </source>
</reference>
<dbReference type="CDD" id="cd02440">
    <property type="entry name" value="AdoMet_MTases"/>
    <property type="match status" value="1"/>
</dbReference>
<dbReference type="AlphaFoldDB" id="A0A060M0C3"/>
<protein>
    <submittedName>
        <fullName evidence="1">Methyltransferase</fullName>
    </submittedName>
</protein>
<dbReference type="GO" id="GO:0032259">
    <property type="term" value="P:methylation"/>
    <property type="evidence" value="ECO:0007669"/>
    <property type="project" value="UniProtKB-KW"/>
</dbReference>
<dbReference type="KEGG" id="ble:BleG1_0896"/>
<dbReference type="HOGENOM" id="CLU_088541_1_0_9"/>
<organism evidence="1 2">
    <name type="scientific">Shouchella lehensis G1</name>
    <dbReference type="NCBI Taxonomy" id="1246626"/>
    <lineage>
        <taxon>Bacteria</taxon>
        <taxon>Bacillati</taxon>
        <taxon>Bacillota</taxon>
        <taxon>Bacilli</taxon>
        <taxon>Bacillales</taxon>
        <taxon>Bacillaceae</taxon>
        <taxon>Shouchella</taxon>
    </lineage>
</organism>
<evidence type="ECO:0000313" key="1">
    <source>
        <dbReference type="EMBL" id="AIC93504.1"/>
    </source>
</evidence>
<dbReference type="Gene3D" id="3.40.50.150">
    <property type="entry name" value="Vaccinia Virus protein VP39"/>
    <property type="match status" value="1"/>
</dbReference>
<proteinExistence type="predicted"/>
<gene>
    <name evidence="1" type="ORF">BleG1_0896</name>
</gene>
<dbReference type="GO" id="GO:0008168">
    <property type="term" value="F:methyltransferase activity"/>
    <property type="evidence" value="ECO:0007669"/>
    <property type="project" value="UniProtKB-KW"/>
</dbReference>
<dbReference type="PANTHER" id="PTHR43861:SF6">
    <property type="entry name" value="METHYLTRANSFERASE TYPE 11"/>
    <property type="match status" value="1"/>
</dbReference>
<dbReference type="EMBL" id="CP003923">
    <property type="protein sequence ID" value="AIC93504.1"/>
    <property type="molecule type" value="Genomic_DNA"/>
</dbReference>
<keyword evidence="1" id="KW-0808">Transferase</keyword>
<dbReference type="STRING" id="1246626.BleG1_0896"/>
<dbReference type="eggNOG" id="COG2227">
    <property type="taxonomic scope" value="Bacteria"/>
</dbReference>
<dbReference type="PATRIC" id="fig|1246626.3.peg.901"/>
<accession>A0A060M0C3</accession>
<keyword evidence="1" id="KW-0489">Methyltransferase</keyword>
<name>A0A060M0C3_9BACI</name>
<dbReference type="PANTHER" id="PTHR43861">
    <property type="entry name" value="TRANS-ACONITATE 2-METHYLTRANSFERASE-RELATED"/>
    <property type="match status" value="1"/>
</dbReference>
<dbReference type="InterPro" id="IPR029063">
    <property type="entry name" value="SAM-dependent_MTases_sf"/>
</dbReference>
<evidence type="ECO:0000313" key="2">
    <source>
        <dbReference type="Proteomes" id="UP000027142"/>
    </source>
</evidence>
<dbReference type="RefSeq" id="WP_038477665.1">
    <property type="nucleotide sequence ID" value="NZ_CP003923.1"/>
</dbReference>
<dbReference type="Pfam" id="PF13489">
    <property type="entry name" value="Methyltransf_23"/>
    <property type="match status" value="1"/>
</dbReference>
<dbReference type="OrthoDB" id="8773442at2"/>
<dbReference type="Proteomes" id="UP000027142">
    <property type="component" value="Chromosome"/>
</dbReference>